<protein>
    <submittedName>
        <fullName evidence="1">Uncharacterized protein</fullName>
    </submittedName>
</protein>
<dbReference type="EMBL" id="LZYO01000044">
    <property type="protein sequence ID" value="ODH40115.1"/>
    <property type="molecule type" value="Genomic_DNA"/>
</dbReference>
<organism evidence="1 2">
    <name type="scientific">Paracoccidioides brasiliensis</name>
    <dbReference type="NCBI Taxonomy" id="121759"/>
    <lineage>
        <taxon>Eukaryota</taxon>
        <taxon>Fungi</taxon>
        <taxon>Dikarya</taxon>
        <taxon>Ascomycota</taxon>
        <taxon>Pezizomycotina</taxon>
        <taxon>Eurotiomycetes</taxon>
        <taxon>Eurotiomycetidae</taxon>
        <taxon>Onygenales</taxon>
        <taxon>Ajellomycetaceae</taxon>
        <taxon>Paracoccidioides</taxon>
    </lineage>
</organism>
<reference evidence="1 2" key="1">
    <citation type="submission" date="2016-06" db="EMBL/GenBank/DDBJ databases">
        <authorList>
            <person name="Kjaerup R.B."/>
            <person name="Dalgaard T.S."/>
            <person name="Juul-Madsen H.R."/>
        </authorList>
    </citation>
    <scope>NUCLEOTIDE SEQUENCE [LARGE SCALE GENOMIC DNA]</scope>
    <source>
        <strain evidence="1 2">Pb300</strain>
    </source>
</reference>
<name>A0A1D2JL55_PARBR</name>
<gene>
    <name evidence="1" type="ORF">ACO22_01696</name>
</gene>
<accession>A0A1D2JL55</accession>
<comment type="caution">
    <text evidence="1">The sequence shown here is derived from an EMBL/GenBank/DDBJ whole genome shotgun (WGS) entry which is preliminary data.</text>
</comment>
<evidence type="ECO:0000313" key="1">
    <source>
        <dbReference type="EMBL" id="ODH40115.1"/>
    </source>
</evidence>
<dbReference type="AlphaFoldDB" id="A0A1D2JL55"/>
<proteinExistence type="predicted"/>
<sequence length="90" mass="10450">MDAHEVGMYSVNDSKKRILIKLKQYTSTPEIQTNMHWENSMGDRLGFYMFYCSLGSLGWNDDYVDGEEAPNDYRYSTSNPSRMECCVDVL</sequence>
<evidence type="ECO:0000313" key="2">
    <source>
        <dbReference type="Proteomes" id="UP000242814"/>
    </source>
</evidence>
<dbReference type="Proteomes" id="UP000242814">
    <property type="component" value="Unassembled WGS sequence"/>
</dbReference>